<gene>
    <name evidence="17" type="ORF">TOA249_LOCUS13613</name>
</gene>
<dbReference type="InterPro" id="IPR057564">
    <property type="entry name" value="HEAT_ATR"/>
</dbReference>
<dbReference type="EC" id="2.7.11.1" evidence="3"/>
<dbReference type="CDD" id="cd00892">
    <property type="entry name" value="PIKKc_ATR"/>
    <property type="match status" value="1"/>
</dbReference>
<dbReference type="PROSITE" id="PS51189">
    <property type="entry name" value="FAT"/>
    <property type="match status" value="1"/>
</dbReference>
<organism evidence="17 18">
    <name type="scientific">Rotaria socialis</name>
    <dbReference type="NCBI Taxonomy" id="392032"/>
    <lineage>
        <taxon>Eukaryota</taxon>
        <taxon>Metazoa</taxon>
        <taxon>Spiralia</taxon>
        <taxon>Gnathifera</taxon>
        <taxon>Rotifera</taxon>
        <taxon>Eurotatoria</taxon>
        <taxon>Bdelloidea</taxon>
        <taxon>Philodinida</taxon>
        <taxon>Philodinidae</taxon>
        <taxon>Rotaria</taxon>
    </lineage>
</organism>
<reference evidence="17" key="1">
    <citation type="submission" date="2021-02" db="EMBL/GenBank/DDBJ databases">
        <authorList>
            <person name="Nowell W R."/>
        </authorList>
    </citation>
    <scope>NUCLEOTIDE SEQUENCE</scope>
</reference>
<dbReference type="Proteomes" id="UP000663838">
    <property type="component" value="Unassembled WGS sequence"/>
</dbReference>
<accession>A0A821F0C6</accession>
<dbReference type="Pfam" id="PF00454">
    <property type="entry name" value="PI3_PI4_kinase"/>
    <property type="match status" value="1"/>
</dbReference>
<evidence type="ECO:0000256" key="2">
    <source>
        <dbReference type="ARBA" id="ARBA00010769"/>
    </source>
</evidence>
<dbReference type="Pfam" id="PF08064">
    <property type="entry name" value="UME"/>
    <property type="match status" value="1"/>
</dbReference>
<evidence type="ECO:0000256" key="13">
    <source>
        <dbReference type="SAM" id="MobiDB-lite"/>
    </source>
</evidence>
<dbReference type="EMBL" id="CAJOBS010000812">
    <property type="protein sequence ID" value="CAF4645716.1"/>
    <property type="molecule type" value="Genomic_DNA"/>
</dbReference>
<feature type="domain" description="PI3K/PI4K catalytic" evidence="14">
    <location>
        <begin position="2549"/>
        <end position="2863"/>
    </location>
</feature>
<evidence type="ECO:0000256" key="7">
    <source>
        <dbReference type="ARBA" id="ARBA00022763"/>
    </source>
</evidence>
<keyword evidence="4" id="KW-0723">Serine/threonine-protein kinase</keyword>
<dbReference type="SMART" id="SM00802">
    <property type="entry name" value="UME"/>
    <property type="match status" value="1"/>
</dbReference>
<sequence>MIDFARDFTYFFSFSSSNSVPSTDNVDFGRNTMCHFLSSFFRSLTRVTDVQQEKFFNSINQIVINTPSVFVTDADKQQTLEDIRITNSYCIILSKFFLFVNIAVCLNLDFDVYIVSLLVWTLSSKKFTSIQENTIAVLANLYGELSLRWPVLFRIFTNELIDTLNDTIKYDIEFIEEEIHQPKQLHRFLVPEQVASSFSTNVTIERCVIEFNCSDDISSFQINLIAVLRHLSSTLSTLLDRQTISTLIGTLCELIRTADIHVKSATFSFFSNFIQNRSLGLLIGDLKPYVHFSSSDILLSIMNFIHTEPKHSVQLENDFSHFLKTVCQNHDEAIVFFAEHIGFVIPRLKDLLIHVSIASKADVEFHMNNRPLRYFGEVQTEIYLEQFCIWLSILFECGQQDIGTSSLLVIHAFEIVEHLLANIDECLLAKYLNHALGKVIIWLIQEKSRNSQAPFRIRRIRLLKTIWQHLKMALEKSAFNNEEDALQRIFNVYFLITSVCQAYIGCQVRQIKLGSIEENDFYLSWLTIDEISSIYGYLVSTLVYLVNSVTVGLFSIAYEYVLATIVATSIYISDELDIRLREDTLSILCLSWLSSLTDWHDFQPTTNTCKITKQLAQTFQSKFNQHDRLISLKCLALFDAQFYPRLRLHIFSSCLNDKDTNTQLMALKVLPFMQYNLQTTSFLPTFYTKYCSKDIDDRFKPIVMNVWRMHRCLFDINANTVKIKIHNHFNQSIIDSFELLCTSCSSLENNVYIRSRSSTTCTNSTSFSLSNILPIFYLFTQTSIPCNYVGLVEFFQTFDSHPSFIRPANDHDENFLQLKHLFNTYLNQNNQERLCLLSIMPYLFKTILISHNRQWENSVNDNLDQFLFDTLTQLNNDAIRQTTNHHDDDYSRLIHLCGLIARRTCNEDIFVFVLFILINGLATSFQHTSQIELMNIAKDEYLQNHNNNIELTKNKNLVTMNEKIDLTSIVQQHTDSLYRLIAQSLLLNSEQPSDICLRHLHLLFSMMQQNGSSFNTYLKRILPDLLPWIVEERSLNASRVVQHIRTAVKMSKKKVIFDAFPAIYSHVWRHVRLENSQNPNGDYAISRVYEVNEFIEQEAGADLAAVFRFGGPPIFSKLLLYISTHPEHVMKGLQMAVGILDGILLTVEKDYSNVVKVEHVNKALQSKLLGILCDFETELLSNSTPLHSKKRVLLSLTEVLKIMEPSQIVATRVKLLRSLRLALQCSSELSLIVFNLWKQFIHHLSTNVDILSSMMLQLIASLLPFHEINFEHFEELVLLMLSNISNSQIAAIADDLLLIPQLNQMDNIRTKLNKCKKLHITEVTDNQTKVKNDERTLLENKFQRLITLLNFDMVDIRLHALNSLENLLKTNRPYLLQMCLSRDTVPPIITRLILTLLERCNDTNQNIRFIAINSLGEIGAIDPGRIEFRKLYSKIATSTSLINRLLSNSNSEINTDDLKRCYFKLYSQEFALELFAELTRAFLAADQVRQQDTISYAIQECLKFYNLNLSDDNEKVKVNQELWAKLNQEQQDLFKPLRTSKYVLTDETNLKTSRSQEAILKQLTVKTYEQWLTQYVPYLIQHLPNNNYYHLFHSCLFAVRFNSSIGSFLLPYVILHLIGENLGQDVLDREIKALIFYSNQYDTNEINPSSDVLHQIGQSIFTLIDFLLLFSSLNNIDPNEQAKQVNQRKRQPAQLAQQQQVPQQLNPDPLNIHDGTWNNLGITRIRDYIRLLHTDLSLARIAFKYDHYTRAYRHFEMYSSIEQQINITHNSEFLLKLFHRLNDQDSAYGIIAIRDMKPKQSDHTRTDMYEEILSYELTGQIDEAIVAYENVLEMNELNQANLHLYLGYLNNLLTQQQFQHTIDQATGIIVQYPTWTNMLNPLRIEAAWKLSKWNLLEKFCSHQKENIDLSHNEQRNESSKMNILHDLNVSKQFEEYVGKILCQAKKQNREEFYSEFRLALNSLMGPISAASMEVGSYQRAYDYLAKLHLLKDLEYYIVKNIFHNDHSIMIIDNDSIDDVWSQRHALLPPNSKFIEPSLALRRTLLLLDDIDHSKQHALEIGECWLHSARIARAQNNSLAAIGSLMKANQSHPIEVAIERAQWMWDKGEKDRAIMSLKQKKIELLESKTINEGNLNENRLQVSADLKAQVWLLLARYSEQNSPHEAVFEMYKQSQEAAPHWEETHFYLAQFYDTLLSSCIESDPTSSNSNSTTTTNNFLSSTGLSLENKLRMMEYIRLAVNTYCRSLKYGCDFIYQSLTRLLTMWLDFASDLAPFIKPVPAPTATTRKQQPSTAPTTNLPDAAQIKQHGHAKLSEITREVSSWTTRIPPYLFLAAFPYMVSRICHSEDMTSKALNAIITQVFAAFPQQTLWMMINLYGSSNSMRRDRCIAIWNEASNIEPGLHDFVVEATILIKQLDTLCMHAVAYGQNKISLSAHFKSFKRYYANQSACPILIPIQSQMQVCLPPPPVRFSLSTTSAHLQQQTNNDLPTGSTVKLSAMVNKQGALGRTANKKAAQAGLTTTGINKMPPKNYYDARHQPFPDAVVTIHSFEDTIDVLSSLQRPKKIVIRGSDGQLYPFLCKSQDDLRVDSRCLDFCHLFNKCLKKNSETRRRQLNIRTYAVYPINERCGLIEWLPNLCTFRSLVTKFYRQRSSNFSEVSNREIKVYGNSKDKSKEARFNDFVKLLAFHQPAVFHQYFFAAYPDPNRWYISRMNFVRSTAVMSMIGYIMGLGDRHCENILIDTCTGETVHVDFNCLFNKGLTFEIPEKVPFRLTHNVVDGMGTLGVEGVFRKTCEIILHLIRDERELLVSVLKTFIYDPLVEWKSATREEVANMKKQQIEGGEVVNMKAQTHVRNILERVRGYCTDELTGKRVVLPLSVEGQVDHLIQQATSNELLCQMFIGWAAYL</sequence>
<dbReference type="InterPro" id="IPR016024">
    <property type="entry name" value="ARM-type_fold"/>
</dbReference>
<dbReference type="GO" id="GO:0006281">
    <property type="term" value="P:DNA repair"/>
    <property type="evidence" value="ECO:0007669"/>
    <property type="project" value="UniProtKB-KW"/>
</dbReference>
<dbReference type="SUPFAM" id="SSF56112">
    <property type="entry name" value="Protein kinase-like (PK-like)"/>
    <property type="match status" value="1"/>
</dbReference>
<evidence type="ECO:0000256" key="9">
    <source>
        <dbReference type="ARBA" id="ARBA00022840"/>
    </source>
</evidence>
<evidence type="ECO:0000313" key="17">
    <source>
        <dbReference type="EMBL" id="CAF4645716.1"/>
    </source>
</evidence>
<evidence type="ECO:0000256" key="3">
    <source>
        <dbReference type="ARBA" id="ARBA00012513"/>
    </source>
</evidence>
<evidence type="ECO:0000259" key="14">
    <source>
        <dbReference type="PROSITE" id="PS50290"/>
    </source>
</evidence>
<keyword evidence="6" id="KW-0547">Nucleotide-binding</keyword>
<evidence type="ECO:0000313" key="18">
    <source>
        <dbReference type="Proteomes" id="UP000663838"/>
    </source>
</evidence>
<dbReference type="Pfam" id="PF02260">
    <property type="entry name" value="FATC"/>
    <property type="match status" value="1"/>
</dbReference>
<dbReference type="InterPro" id="IPR050517">
    <property type="entry name" value="DDR_Repair_Kinase"/>
</dbReference>
<evidence type="ECO:0000256" key="8">
    <source>
        <dbReference type="ARBA" id="ARBA00022777"/>
    </source>
</evidence>
<dbReference type="InterPro" id="IPR036940">
    <property type="entry name" value="PI3/4_kinase_cat_sf"/>
</dbReference>
<dbReference type="PROSITE" id="PS51190">
    <property type="entry name" value="FATC"/>
    <property type="match status" value="1"/>
</dbReference>
<dbReference type="Gene3D" id="3.30.1010.10">
    <property type="entry name" value="Phosphatidylinositol 3-kinase Catalytic Subunit, Chain A, domain 4"/>
    <property type="match status" value="1"/>
</dbReference>
<evidence type="ECO:0000256" key="4">
    <source>
        <dbReference type="ARBA" id="ARBA00022527"/>
    </source>
</evidence>
<dbReference type="PANTHER" id="PTHR11139:SF69">
    <property type="entry name" value="SERINE_THREONINE-PROTEIN KINASE ATR"/>
    <property type="match status" value="1"/>
</dbReference>
<dbReference type="InterPro" id="IPR000403">
    <property type="entry name" value="PI3/4_kinase_cat_dom"/>
</dbReference>
<evidence type="ECO:0000256" key="12">
    <source>
        <dbReference type="ARBA" id="ARBA00024420"/>
    </source>
</evidence>
<keyword evidence="5" id="KW-0808">Transferase</keyword>
<dbReference type="GO" id="GO:0000077">
    <property type="term" value="P:DNA damage checkpoint signaling"/>
    <property type="evidence" value="ECO:0007669"/>
    <property type="project" value="TreeGrafter"/>
</dbReference>
<comment type="similarity">
    <text evidence="2">Belongs to the PI3/PI4-kinase family. ATM subfamily.</text>
</comment>
<evidence type="ECO:0000256" key="1">
    <source>
        <dbReference type="ARBA" id="ARBA00004123"/>
    </source>
</evidence>
<dbReference type="Pfam" id="PF23593">
    <property type="entry name" value="HEAT_ATR"/>
    <property type="match status" value="1"/>
</dbReference>
<dbReference type="GO" id="GO:0004674">
    <property type="term" value="F:protein serine/threonine kinase activity"/>
    <property type="evidence" value="ECO:0007669"/>
    <property type="project" value="UniProtKB-KW"/>
</dbReference>
<dbReference type="GO" id="GO:0000723">
    <property type="term" value="P:telomere maintenance"/>
    <property type="evidence" value="ECO:0007669"/>
    <property type="project" value="TreeGrafter"/>
</dbReference>
<name>A0A821F0C6_9BILA</name>
<dbReference type="SMART" id="SM01343">
    <property type="entry name" value="FATC"/>
    <property type="match status" value="1"/>
</dbReference>
<evidence type="ECO:0000259" key="15">
    <source>
        <dbReference type="PROSITE" id="PS51189"/>
    </source>
</evidence>
<keyword evidence="7" id="KW-0227">DNA damage</keyword>
<feature type="region of interest" description="Disordered" evidence="13">
    <location>
        <begin position="1681"/>
        <end position="1710"/>
    </location>
</feature>
<dbReference type="SUPFAM" id="SSF48371">
    <property type="entry name" value="ARM repeat"/>
    <property type="match status" value="1"/>
</dbReference>
<dbReference type="InterPro" id="IPR011009">
    <property type="entry name" value="Kinase-like_dom_sf"/>
</dbReference>
<dbReference type="InterPro" id="IPR018936">
    <property type="entry name" value="PI3/4_kinase_CS"/>
</dbReference>
<dbReference type="PANTHER" id="PTHR11139">
    <property type="entry name" value="ATAXIA TELANGIECTASIA MUTATED ATM -RELATED"/>
    <property type="match status" value="1"/>
</dbReference>
<dbReference type="Gene3D" id="1.10.1070.11">
    <property type="entry name" value="Phosphatidylinositol 3-/4-kinase, catalytic domain"/>
    <property type="match status" value="1"/>
</dbReference>
<comment type="subcellular location">
    <subcellularLocation>
        <location evidence="1">Nucleus</location>
    </subcellularLocation>
</comment>
<dbReference type="GO" id="GO:0005524">
    <property type="term" value="F:ATP binding"/>
    <property type="evidence" value="ECO:0007669"/>
    <property type="project" value="UniProtKB-KW"/>
</dbReference>
<proteinExistence type="inferred from homology"/>
<evidence type="ECO:0000259" key="16">
    <source>
        <dbReference type="PROSITE" id="PS51190"/>
    </source>
</evidence>
<dbReference type="GO" id="GO:0005634">
    <property type="term" value="C:nucleus"/>
    <property type="evidence" value="ECO:0007669"/>
    <property type="project" value="UniProtKB-SubCell"/>
</dbReference>
<dbReference type="PROSITE" id="PS50290">
    <property type="entry name" value="PI3_4_KINASE_3"/>
    <property type="match status" value="1"/>
</dbReference>
<feature type="domain" description="FAT" evidence="15">
    <location>
        <begin position="1737"/>
        <end position="2378"/>
    </location>
</feature>
<keyword evidence="10" id="KW-0234">DNA repair</keyword>
<feature type="compositionally biased region" description="Low complexity" evidence="13">
    <location>
        <begin position="1692"/>
        <end position="1705"/>
    </location>
</feature>
<dbReference type="InterPro" id="IPR003152">
    <property type="entry name" value="FATC_dom"/>
</dbReference>
<keyword evidence="8" id="KW-0418">Kinase</keyword>
<dbReference type="SMART" id="SM00146">
    <property type="entry name" value="PI3Kc"/>
    <property type="match status" value="1"/>
</dbReference>
<evidence type="ECO:0000256" key="5">
    <source>
        <dbReference type="ARBA" id="ARBA00022679"/>
    </source>
</evidence>
<keyword evidence="9" id="KW-0067">ATP-binding</keyword>
<evidence type="ECO:0000256" key="6">
    <source>
        <dbReference type="ARBA" id="ARBA00022741"/>
    </source>
</evidence>
<evidence type="ECO:0000256" key="11">
    <source>
        <dbReference type="ARBA" id="ARBA00023242"/>
    </source>
</evidence>
<evidence type="ECO:0000256" key="10">
    <source>
        <dbReference type="ARBA" id="ARBA00023204"/>
    </source>
</evidence>
<dbReference type="Pfam" id="PF02259">
    <property type="entry name" value="FAT"/>
    <property type="match status" value="1"/>
</dbReference>
<protein>
    <recommendedName>
        <fullName evidence="12">Serine/threonine-protein kinase ATR</fullName>
        <ecNumber evidence="3">2.7.11.1</ecNumber>
    </recommendedName>
</protein>
<comment type="caution">
    <text evidence="17">The sequence shown here is derived from an EMBL/GenBank/DDBJ whole genome shotgun (WGS) entry which is preliminary data.</text>
</comment>
<keyword evidence="11" id="KW-0539">Nucleus</keyword>
<dbReference type="GO" id="GO:0005694">
    <property type="term" value="C:chromosome"/>
    <property type="evidence" value="ECO:0007669"/>
    <property type="project" value="TreeGrafter"/>
</dbReference>
<dbReference type="PROSITE" id="PS00916">
    <property type="entry name" value="PI3_4_KINASE_2"/>
    <property type="match status" value="1"/>
</dbReference>
<feature type="domain" description="FATC" evidence="16">
    <location>
        <begin position="2873"/>
        <end position="2905"/>
    </location>
</feature>
<dbReference type="InterPro" id="IPR014009">
    <property type="entry name" value="PIK_FAT"/>
</dbReference>
<dbReference type="InterPro" id="IPR003151">
    <property type="entry name" value="PIK-rel_kinase_FAT"/>
</dbReference>
<dbReference type="InterPro" id="IPR012993">
    <property type="entry name" value="UME"/>
</dbReference>